<reference evidence="4" key="1">
    <citation type="journal article" date="2020" name="Plant Biotechnol. J.">
        <title>The pomegranate (Punica granatum L.) draft genome dissects genetic divergence between soft- and hard-seeded cultivars.</title>
        <authorList>
            <person name="Luo X."/>
            <person name="Li H."/>
            <person name="Wu Z."/>
            <person name="Yao W."/>
            <person name="Zhao P."/>
            <person name="Cao D."/>
            <person name="Yu H."/>
            <person name="Li K."/>
            <person name="Poudel K."/>
            <person name="Zhao D."/>
            <person name="Zhang F."/>
            <person name="Xia X."/>
            <person name="Chen L."/>
            <person name="Wang Q."/>
            <person name="Jing D."/>
            <person name="Cao S."/>
        </authorList>
    </citation>
    <scope>NUCLEOTIDE SEQUENCE [LARGE SCALE GENOMIC DNA]</scope>
    <source>
        <strain evidence="4">cv. Tunisia</strain>
    </source>
</reference>
<keyword evidence="4" id="KW-1185">Reference proteome</keyword>
<dbReference type="SMART" id="SM00014">
    <property type="entry name" value="acidPPc"/>
    <property type="match status" value="1"/>
</dbReference>
<dbReference type="GO" id="GO:0047874">
    <property type="term" value="F:dolichyldiphosphatase activity"/>
    <property type="evidence" value="ECO:0007669"/>
    <property type="project" value="TreeGrafter"/>
</dbReference>
<dbReference type="Proteomes" id="UP000515151">
    <property type="component" value="Chromosome 3"/>
</dbReference>
<gene>
    <name evidence="5" type="primary">LOC116200092</name>
</gene>
<accession>A0A6P8CXB4</accession>
<protein>
    <submittedName>
        <fullName evidence="5">Lipid phosphate phosphatase epsilon 2, chloroplastic</fullName>
    </submittedName>
</protein>
<evidence type="ECO:0000256" key="1">
    <source>
        <dbReference type="ARBA" id="ARBA00022801"/>
    </source>
</evidence>
<keyword evidence="2" id="KW-1133">Transmembrane helix</keyword>
<evidence type="ECO:0000313" key="5">
    <source>
        <dbReference type="RefSeq" id="XP_031386644.1"/>
    </source>
</evidence>
<dbReference type="OrthoDB" id="302705at2759"/>
<dbReference type="GO" id="GO:0006487">
    <property type="term" value="P:protein N-linked glycosylation"/>
    <property type="evidence" value="ECO:0007669"/>
    <property type="project" value="TreeGrafter"/>
</dbReference>
<evidence type="ECO:0000256" key="2">
    <source>
        <dbReference type="SAM" id="Phobius"/>
    </source>
</evidence>
<dbReference type="AlphaFoldDB" id="A0A6P8CXB4"/>
<dbReference type="PANTHER" id="PTHR11247">
    <property type="entry name" value="PALMITOYL-PROTEIN THIOESTERASE/DOLICHYLDIPHOSPHATASE 1"/>
    <property type="match status" value="1"/>
</dbReference>
<dbReference type="Pfam" id="PF01569">
    <property type="entry name" value="PAP2"/>
    <property type="match status" value="1"/>
</dbReference>
<feature type="transmembrane region" description="Helical" evidence="2">
    <location>
        <begin position="256"/>
        <end position="278"/>
    </location>
</feature>
<evidence type="ECO:0000313" key="4">
    <source>
        <dbReference type="Proteomes" id="UP000515151"/>
    </source>
</evidence>
<feature type="transmembrane region" description="Helical" evidence="2">
    <location>
        <begin position="196"/>
        <end position="214"/>
    </location>
</feature>
<keyword evidence="1" id="KW-0378">Hydrolase</keyword>
<dbReference type="Gene3D" id="1.20.144.10">
    <property type="entry name" value="Phosphatidic acid phosphatase type 2/haloperoxidase"/>
    <property type="match status" value="1"/>
</dbReference>
<dbReference type="PANTHER" id="PTHR11247:SF40">
    <property type="entry name" value="LIPID PHOSPHATE PHOSPHATASE EPSILON 1, CHLOROPLASTIC"/>
    <property type="match status" value="1"/>
</dbReference>
<dbReference type="InterPro" id="IPR036938">
    <property type="entry name" value="PAP2/HPO_sf"/>
</dbReference>
<evidence type="ECO:0000259" key="3">
    <source>
        <dbReference type="SMART" id="SM00014"/>
    </source>
</evidence>
<reference evidence="5" key="2">
    <citation type="submission" date="2025-08" db="UniProtKB">
        <authorList>
            <consortium name="RefSeq"/>
        </authorList>
    </citation>
    <scope>IDENTIFICATION</scope>
    <source>
        <tissue evidence="5">Leaf</tissue>
    </source>
</reference>
<proteinExistence type="predicted"/>
<feature type="domain" description="Phosphatidic acid phosphatase type 2/haloperoxidase" evidence="3">
    <location>
        <begin position="132"/>
        <end position="241"/>
    </location>
</feature>
<name>A0A6P8CXB4_PUNGR</name>
<dbReference type="RefSeq" id="XP_031386644.1">
    <property type="nucleotide sequence ID" value="XM_031530784.1"/>
</dbReference>
<keyword evidence="2" id="KW-0472">Membrane</keyword>
<sequence>MAVPFLSPTTHRPTTLRCYLAASAAKLRPYKRTRVACPSRPNFCGFDPFTGRRGLSSRSKMVKASAFRSGSGDGIGGEEGIRVFEQEAFVSSNRSDSELMADGLESTLNRLSKWVAFGLFSTVILLRHDAESMWAAMGSVINAMLSVVLKRILNQERPVSNLRSDPGMPSSHAQSFFFMVVFAVLSIFEWLGVNGFSVTLGVLLLAIGGYFSWLRVSQQLHTISQVVVGAVLGSVFCGLWYWSWIAVVSGAFNSILWVRILLIVGAVGFAVGFILHVIRHWFET</sequence>
<organism evidence="4 5">
    <name type="scientific">Punica granatum</name>
    <name type="common">Pomegranate</name>
    <dbReference type="NCBI Taxonomy" id="22663"/>
    <lineage>
        <taxon>Eukaryota</taxon>
        <taxon>Viridiplantae</taxon>
        <taxon>Streptophyta</taxon>
        <taxon>Embryophyta</taxon>
        <taxon>Tracheophyta</taxon>
        <taxon>Spermatophyta</taxon>
        <taxon>Magnoliopsida</taxon>
        <taxon>eudicotyledons</taxon>
        <taxon>Gunneridae</taxon>
        <taxon>Pentapetalae</taxon>
        <taxon>rosids</taxon>
        <taxon>malvids</taxon>
        <taxon>Myrtales</taxon>
        <taxon>Lythraceae</taxon>
        <taxon>Punica</taxon>
    </lineage>
</organism>
<dbReference type="GO" id="GO:0005789">
    <property type="term" value="C:endoplasmic reticulum membrane"/>
    <property type="evidence" value="ECO:0007669"/>
    <property type="project" value="TreeGrafter"/>
</dbReference>
<dbReference type="GeneID" id="116200092"/>
<feature type="transmembrane region" description="Helical" evidence="2">
    <location>
        <begin position="226"/>
        <end position="244"/>
    </location>
</feature>
<dbReference type="SUPFAM" id="SSF48317">
    <property type="entry name" value="Acid phosphatase/Vanadium-dependent haloperoxidase"/>
    <property type="match status" value="1"/>
</dbReference>
<dbReference type="GO" id="GO:0008610">
    <property type="term" value="P:lipid biosynthetic process"/>
    <property type="evidence" value="ECO:0007669"/>
    <property type="project" value="TreeGrafter"/>
</dbReference>
<keyword evidence="2" id="KW-0812">Transmembrane</keyword>
<dbReference type="InterPro" id="IPR000326">
    <property type="entry name" value="PAP2/HPO"/>
</dbReference>